<dbReference type="Pfam" id="PF00225">
    <property type="entry name" value="Kinesin"/>
    <property type="match status" value="1"/>
</dbReference>
<proteinExistence type="inferred from homology"/>
<reference evidence="4 5" key="1">
    <citation type="submission" date="2021-09" db="EMBL/GenBank/DDBJ databases">
        <title>Genomic insights and catalytic innovation underlie evolution of tropane alkaloids biosynthesis.</title>
        <authorList>
            <person name="Wang Y.-J."/>
            <person name="Tian T."/>
            <person name="Huang J.-P."/>
            <person name="Huang S.-X."/>
        </authorList>
    </citation>
    <scope>NUCLEOTIDE SEQUENCE [LARGE SCALE GENOMIC DNA]</scope>
    <source>
        <strain evidence="4">KIB-2018</strain>
        <tissue evidence="4">Leaf</tissue>
    </source>
</reference>
<dbReference type="PANTHER" id="PTHR47969:SF9">
    <property type="entry name" value="KINESIN-LIKE PROTEIN"/>
    <property type="match status" value="1"/>
</dbReference>
<evidence type="ECO:0000256" key="2">
    <source>
        <dbReference type="PROSITE-ProRule" id="PRU00283"/>
    </source>
</evidence>
<dbReference type="InterPro" id="IPR027640">
    <property type="entry name" value="Kinesin-like_fam"/>
</dbReference>
<dbReference type="GO" id="GO:0005875">
    <property type="term" value="C:microtubule associated complex"/>
    <property type="evidence" value="ECO:0007669"/>
    <property type="project" value="TreeGrafter"/>
</dbReference>
<feature type="domain" description="Kinesin motor" evidence="3">
    <location>
        <begin position="8"/>
        <end position="189"/>
    </location>
</feature>
<name>A0AAV8SJ57_9ROSI</name>
<dbReference type="SMART" id="SM00129">
    <property type="entry name" value="KISc"/>
    <property type="match status" value="1"/>
</dbReference>
<keyword evidence="1 2" id="KW-0505">Motor protein</keyword>
<dbReference type="InterPro" id="IPR036961">
    <property type="entry name" value="Kinesin_motor_dom_sf"/>
</dbReference>
<keyword evidence="5" id="KW-1185">Reference proteome</keyword>
<accession>A0AAV8SJ57</accession>
<dbReference type="Proteomes" id="UP001159364">
    <property type="component" value="Linkage Group LG10"/>
</dbReference>
<dbReference type="GO" id="GO:0003777">
    <property type="term" value="F:microtubule motor activity"/>
    <property type="evidence" value="ECO:0007669"/>
    <property type="project" value="InterPro"/>
</dbReference>
<sequence>MVPISDRKVRVVAKFRGSLAKEVESSKEGSVSWLSVYKPKGEDSETGRVEITLIVFVCCSRRECYEVDFCYEQNQGNDAIYSREVKPLISRVFEGHNATVIACGARGSGKSYMIQVRVASMAEFQKSYCADRGGMRKLDQKIVAELPSRSHKELIIYILSCGEEGNDVVVGKMNFVDLAGTILVHHLHS</sequence>
<dbReference type="Gene3D" id="3.40.850.10">
    <property type="entry name" value="Kinesin motor domain"/>
    <property type="match status" value="1"/>
</dbReference>
<gene>
    <name evidence="4" type="ORF">K2173_003896</name>
</gene>
<dbReference type="InterPro" id="IPR001752">
    <property type="entry name" value="Kinesin_motor_dom"/>
</dbReference>
<dbReference type="AlphaFoldDB" id="A0AAV8SJ57"/>
<feature type="binding site" evidence="2">
    <location>
        <begin position="104"/>
        <end position="111"/>
    </location>
    <ligand>
        <name>ATP</name>
        <dbReference type="ChEBI" id="CHEBI:30616"/>
    </ligand>
</feature>
<organism evidence="4 5">
    <name type="scientific">Erythroxylum novogranatense</name>
    <dbReference type="NCBI Taxonomy" id="1862640"/>
    <lineage>
        <taxon>Eukaryota</taxon>
        <taxon>Viridiplantae</taxon>
        <taxon>Streptophyta</taxon>
        <taxon>Embryophyta</taxon>
        <taxon>Tracheophyta</taxon>
        <taxon>Spermatophyta</taxon>
        <taxon>Magnoliopsida</taxon>
        <taxon>eudicotyledons</taxon>
        <taxon>Gunneridae</taxon>
        <taxon>Pentapetalae</taxon>
        <taxon>rosids</taxon>
        <taxon>fabids</taxon>
        <taxon>Malpighiales</taxon>
        <taxon>Erythroxylaceae</taxon>
        <taxon>Erythroxylum</taxon>
    </lineage>
</organism>
<keyword evidence="2" id="KW-0067">ATP-binding</keyword>
<protein>
    <recommendedName>
        <fullName evidence="3">Kinesin motor domain-containing protein</fullName>
    </recommendedName>
</protein>
<dbReference type="GO" id="GO:0005524">
    <property type="term" value="F:ATP binding"/>
    <property type="evidence" value="ECO:0007669"/>
    <property type="project" value="UniProtKB-UniRule"/>
</dbReference>
<dbReference type="EMBL" id="JAIWQS010000010">
    <property type="protein sequence ID" value="KAJ8752260.1"/>
    <property type="molecule type" value="Genomic_DNA"/>
</dbReference>
<evidence type="ECO:0000313" key="4">
    <source>
        <dbReference type="EMBL" id="KAJ8752260.1"/>
    </source>
</evidence>
<dbReference type="GO" id="GO:0007052">
    <property type="term" value="P:mitotic spindle organization"/>
    <property type="evidence" value="ECO:0007669"/>
    <property type="project" value="TreeGrafter"/>
</dbReference>
<comment type="caution">
    <text evidence="4">The sequence shown here is derived from an EMBL/GenBank/DDBJ whole genome shotgun (WGS) entry which is preliminary data.</text>
</comment>
<evidence type="ECO:0000313" key="5">
    <source>
        <dbReference type="Proteomes" id="UP001159364"/>
    </source>
</evidence>
<evidence type="ECO:0000259" key="3">
    <source>
        <dbReference type="PROSITE" id="PS50067"/>
    </source>
</evidence>
<dbReference type="SUPFAM" id="SSF52540">
    <property type="entry name" value="P-loop containing nucleoside triphosphate hydrolases"/>
    <property type="match status" value="1"/>
</dbReference>
<dbReference type="GO" id="GO:0007018">
    <property type="term" value="P:microtubule-based movement"/>
    <property type="evidence" value="ECO:0007669"/>
    <property type="project" value="InterPro"/>
</dbReference>
<comment type="similarity">
    <text evidence="2">Belongs to the TRAFAC class myosin-kinesin ATPase superfamily. Kinesin family.</text>
</comment>
<dbReference type="InterPro" id="IPR027417">
    <property type="entry name" value="P-loop_NTPase"/>
</dbReference>
<dbReference type="PROSITE" id="PS50067">
    <property type="entry name" value="KINESIN_MOTOR_2"/>
    <property type="match status" value="1"/>
</dbReference>
<evidence type="ECO:0000256" key="1">
    <source>
        <dbReference type="ARBA" id="ARBA00023175"/>
    </source>
</evidence>
<dbReference type="GO" id="GO:0008017">
    <property type="term" value="F:microtubule binding"/>
    <property type="evidence" value="ECO:0007669"/>
    <property type="project" value="InterPro"/>
</dbReference>
<keyword evidence="2" id="KW-0547">Nucleotide-binding</keyword>
<dbReference type="PANTHER" id="PTHR47969">
    <property type="entry name" value="CHROMOSOME-ASSOCIATED KINESIN KIF4A-RELATED"/>
    <property type="match status" value="1"/>
</dbReference>
<dbReference type="GO" id="GO:0051231">
    <property type="term" value="P:spindle elongation"/>
    <property type="evidence" value="ECO:0007669"/>
    <property type="project" value="TreeGrafter"/>
</dbReference>